<gene>
    <name evidence="2" type="ORF">BB934_02045</name>
</gene>
<dbReference type="AlphaFoldDB" id="A0A1B2EB09"/>
<dbReference type="EMBL" id="CP016616">
    <property type="protein sequence ID" value="ANY77148.1"/>
    <property type="molecule type" value="Genomic_DNA"/>
</dbReference>
<name>A0A1B2EB09_9HYPH</name>
<dbReference type="SUPFAM" id="SSF54427">
    <property type="entry name" value="NTF2-like"/>
    <property type="match status" value="1"/>
</dbReference>
<accession>A0A1B2EB09</accession>
<dbReference type="Gene3D" id="3.10.450.50">
    <property type="match status" value="1"/>
</dbReference>
<sequence length="160" mass="18273">MESLDALDHIAINDVLCRFFLAFDERDWTAMEDCLATEVFIDYSSSGREQPSVMSSTEFVKRRQDAVDTLAKHHSFSNLLLSTGADGVRGRCNYLILRFDRAFTGEGEDFYHSCRAYEFLFGRAEGAWKITNITQRALQSWGNRQLHAGTRKPEAQHIKA</sequence>
<dbReference type="OrthoDB" id="2860904at2"/>
<dbReference type="Pfam" id="PF13577">
    <property type="entry name" value="SnoaL_4"/>
    <property type="match status" value="1"/>
</dbReference>
<evidence type="ECO:0000313" key="2">
    <source>
        <dbReference type="EMBL" id="ANY77148.1"/>
    </source>
</evidence>
<proteinExistence type="predicted"/>
<protein>
    <recommendedName>
        <fullName evidence="1">SnoaL-like domain-containing protein</fullName>
    </recommendedName>
</protein>
<organism evidence="2">
    <name type="scientific">Microvirga ossetica</name>
    <dbReference type="NCBI Taxonomy" id="1882682"/>
    <lineage>
        <taxon>Bacteria</taxon>
        <taxon>Pseudomonadati</taxon>
        <taxon>Pseudomonadota</taxon>
        <taxon>Alphaproteobacteria</taxon>
        <taxon>Hyphomicrobiales</taxon>
        <taxon>Methylobacteriaceae</taxon>
        <taxon>Microvirga</taxon>
    </lineage>
</organism>
<reference evidence="2" key="1">
    <citation type="submission" date="2016-07" db="EMBL/GenBank/DDBJ databases">
        <title>Microvirga ossetica sp. nov. a new species of rhizobia isolated from root nodules of the legume species Vicia alpestris Steven originated from North Ossetia region in the Caucasus.</title>
        <authorList>
            <person name="Safronova V.I."/>
            <person name="Kuznetsova I.G."/>
            <person name="Sazanova A.L."/>
            <person name="Belimov A."/>
            <person name="Andronov E."/>
            <person name="Osledkin Y.S."/>
            <person name="Onishchuk O.P."/>
            <person name="Kurchak O.N."/>
            <person name="Shaposhnikov A.I."/>
            <person name="Willems A."/>
            <person name="Tikhonovich I.A."/>
        </authorList>
    </citation>
    <scope>NUCLEOTIDE SEQUENCE [LARGE SCALE GENOMIC DNA]</scope>
    <source>
        <strain evidence="2">V5/3M</strain>
    </source>
</reference>
<dbReference type="InterPro" id="IPR037401">
    <property type="entry name" value="SnoaL-like"/>
</dbReference>
<feature type="domain" description="SnoaL-like" evidence="1">
    <location>
        <begin position="7"/>
        <end position="132"/>
    </location>
</feature>
<dbReference type="KEGG" id="moc:BB934_02045"/>
<dbReference type="RefSeq" id="WP_099508149.1">
    <property type="nucleotide sequence ID" value="NZ_CP016616.1"/>
</dbReference>
<dbReference type="InterPro" id="IPR032710">
    <property type="entry name" value="NTF2-like_dom_sf"/>
</dbReference>
<evidence type="ECO:0000259" key="1">
    <source>
        <dbReference type="Pfam" id="PF13577"/>
    </source>
</evidence>